<keyword evidence="8" id="KW-1185">Reference proteome</keyword>
<evidence type="ECO:0000256" key="4">
    <source>
        <dbReference type="ARBA" id="ARBA00022679"/>
    </source>
</evidence>
<keyword evidence="5 6" id="KW-0663">Pyridoxal phosphate</keyword>
<keyword evidence="4" id="KW-0808">Transferase</keyword>
<dbReference type="Proteomes" id="UP001139451">
    <property type="component" value="Unassembled WGS sequence"/>
</dbReference>
<dbReference type="PROSITE" id="PS00600">
    <property type="entry name" value="AA_TRANSFER_CLASS_3"/>
    <property type="match status" value="1"/>
</dbReference>
<comment type="caution">
    <text evidence="7">The sequence shown here is derived from an EMBL/GenBank/DDBJ whole genome shotgun (WGS) entry which is preliminary data.</text>
</comment>
<keyword evidence="3 7" id="KW-0032">Aminotransferase</keyword>
<dbReference type="NCBIfam" id="NF005684">
    <property type="entry name" value="PRK07482.1"/>
    <property type="match status" value="1"/>
</dbReference>
<dbReference type="Gene3D" id="3.40.640.10">
    <property type="entry name" value="Type I PLP-dependent aspartate aminotransferase-like (Major domain)"/>
    <property type="match status" value="1"/>
</dbReference>
<sequence>MTAELMLASLEAADRASILHPFTPLRAFAAGEMGPPRIIAGGSGIRIRDKRGVELIDAFSGLYCVNVGYGRTEIADAIHAQATELAYYHSYAGHSSEPAILLAQKMLQWAPPGMAKVFFGLSGSDANETQVKIVWYYNNVLGRPEKKKIISRLRGYHGATIVSGSLTGLPFYHTAFDLPVGGILHTTAPHHYWNAEPGIDEAAFSRRCAQDLEDLIQREGADTIAAFIAEPVLGTGGLIPPPHGYWEAIQPVLRKHDILLIADEVVCGFGRTGANFGSTLYGIEPDLITVAKGLTSAYAPLSAAIVHDKIWRVLEAGSDQFGPFSHGYTYSGHPLCAAAGLANLQILEDEKLVDHARDTGAYFQQRLRQCFAQMPHVGEVRGVGMLGAIEFVADVEAKTRFAPERKVGAQLAAACLEQGVISRAMPHGDILGFAPPLVATRADIDEIVDRVATAIRPIVNSMGSEAA</sequence>
<dbReference type="PIRSF" id="PIRSF000521">
    <property type="entry name" value="Transaminase_4ab_Lys_Orn"/>
    <property type="match status" value="1"/>
</dbReference>
<dbReference type="Pfam" id="PF00202">
    <property type="entry name" value="Aminotran_3"/>
    <property type="match status" value="1"/>
</dbReference>
<dbReference type="InterPro" id="IPR015421">
    <property type="entry name" value="PyrdxlP-dep_Trfase_major"/>
</dbReference>
<dbReference type="InterPro" id="IPR049704">
    <property type="entry name" value="Aminotrans_3_PPA_site"/>
</dbReference>
<protein>
    <submittedName>
        <fullName evidence="7">Aminotransferase</fullName>
    </submittedName>
</protein>
<evidence type="ECO:0000256" key="5">
    <source>
        <dbReference type="ARBA" id="ARBA00022898"/>
    </source>
</evidence>
<dbReference type="NCBIfam" id="NF004767">
    <property type="entry name" value="PRK06105.1"/>
    <property type="match status" value="1"/>
</dbReference>
<dbReference type="Gene3D" id="3.90.1150.10">
    <property type="entry name" value="Aspartate Aminotransferase, domain 1"/>
    <property type="match status" value="1"/>
</dbReference>
<organism evidence="7 8">
    <name type="scientific">Sphingomonas tagetis</name>
    <dbReference type="NCBI Taxonomy" id="2949092"/>
    <lineage>
        <taxon>Bacteria</taxon>
        <taxon>Pseudomonadati</taxon>
        <taxon>Pseudomonadota</taxon>
        <taxon>Alphaproteobacteria</taxon>
        <taxon>Sphingomonadales</taxon>
        <taxon>Sphingomonadaceae</taxon>
        <taxon>Sphingomonas</taxon>
    </lineage>
</organism>
<comment type="cofactor">
    <cofactor evidence="1">
        <name>pyridoxal 5'-phosphate</name>
        <dbReference type="ChEBI" id="CHEBI:597326"/>
    </cofactor>
</comment>
<evidence type="ECO:0000313" key="7">
    <source>
        <dbReference type="EMBL" id="MCP3731049.1"/>
    </source>
</evidence>
<dbReference type="CDD" id="cd00610">
    <property type="entry name" value="OAT_like"/>
    <property type="match status" value="1"/>
</dbReference>
<evidence type="ECO:0000256" key="2">
    <source>
        <dbReference type="ARBA" id="ARBA00008954"/>
    </source>
</evidence>
<evidence type="ECO:0000256" key="1">
    <source>
        <dbReference type="ARBA" id="ARBA00001933"/>
    </source>
</evidence>
<gene>
    <name evidence="7" type="ORF">M9978_11480</name>
</gene>
<dbReference type="InterPro" id="IPR005814">
    <property type="entry name" value="Aminotrans_3"/>
</dbReference>
<dbReference type="GO" id="GO:0008483">
    <property type="term" value="F:transaminase activity"/>
    <property type="evidence" value="ECO:0007669"/>
    <property type="project" value="UniProtKB-KW"/>
</dbReference>
<dbReference type="GO" id="GO:0030170">
    <property type="term" value="F:pyridoxal phosphate binding"/>
    <property type="evidence" value="ECO:0007669"/>
    <property type="project" value="InterPro"/>
</dbReference>
<evidence type="ECO:0000256" key="6">
    <source>
        <dbReference type="RuleBase" id="RU003560"/>
    </source>
</evidence>
<accession>A0A9X2KL00</accession>
<evidence type="ECO:0000256" key="3">
    <source>
        <dbReference type="ARBA" id="ARBA00022576"/>
    </source>
</evidence>
<dbReference type="RefSeq" id="WP_254293274.1">
    <property type="nucleotide sequence ID" value="NZ_JAMLDX010000008.1"/>
</dbReference>
<dbReference type="SUPFAM" id="SSF53383">
    <property type="entry name" value="PLP-dependent transferases"/>
    <property type="match status" value="1"/>
</dbReference>
<dbReference type="InterPro" id="IPR015424">
    <property type="entry name" value="PyrdxlP-dep_Trfase"/>
</dbReference>
<dbReference type="AlphaFoldDB" id="A0A9X2KL00"/>
<comment type="similarity">
    <text evidence="2 6">Belongs to the class-III pyridoxal-phosphate-dependent aminotransferase family.</text>
</comment>
<dbReference type="PANTHER" id="PTHR43094:SF1">
    <property type="entry name" value="AMINOTRANSFERASE CLASS-III"/>
    <property type="match status" value="1"/>
</dbReference>
<name>A0A9X2KL00_9SPHN</name>
<reference evidence="7" key="1">
    <citation type="submission" date="2022-05" db="EMBL/GenBank/DDBJ databases">
        <title>Sphingomonas sp. strain MG17 Genome sequencing and assembly.</title>
        <authorList>
            <person name="Kim I."/>
        </authorList>
    </citation>
    <scope>NUCLEOTIDE SEQUENCE</scope>
    <source>
        <strain evidence="7">MG17</strain>
    </source>
</reference>
<dbReference type="EMBL" id="JAMLDX010000008">
    <property type="protein sequence ID" value="MCP3731049.1"/>
    <property type="molecule type" value="Genomic_DNA"/>
</dbReference>
<dbReference type="InterPro" id="IPR015422">
    <property type="entry name" value="PyrdxlP-dep_Trfase_small"/>
</dbReference>
<evidence type="ECO:0000313" key="8">
    <source>
        <dbReference type="Proteomes" id="UP001139451"/>
    </source>
</evidence>
<dbReference type="PANTHER" id="PTHR43094">
    <property type="entry name" value="AMINOTRANSFERASE"/>
    <property type="match status" value="1"/>
</dbReference>
<proteinExistence type="inferred from homology"/>
<dbReference type="FunFam" id="3.40.640.10:FF:000014">
    <property type="entry name" value="Adenosylmethionine-8-amino-7-oxononanoate aminotransferase, probable"/>
    <property type="match status" value="1"/>
</dbReference>